<evidence type="ECO:0000256" key="10">
    <source>
        <dbReference type="ARBA" id="ARBA00049902"/>
    </source>
</evidence>
<dbReference type="InterPro" id="IPR050396">
    <property type="entry name" value="Glycosyltr_51/Transpeptidase"/>
</dbReference>
<dbReference type="GO" id="GO:0009252">
    <property type="term" value="P:peptidoglycan biosynthetic process"/>
    <property type="evidence" value="ECO:0007669"/>
    <property type="project" value="UniProtKB-KW"/>
</dbReference>
<evidence type="ECO:0000256" key="9">
    <source>
        <dbReference type="ARBA" id="ARBA00044770"/>
    </source>
</evidence>
<evidence type="ECO:0000313" key="13">
    <source>
        <dbReference type="Proteomes" id="UP000195447"/>
    </source>
</evidence>
<evidence type="ECO:0000256" key="1">
    <source>
        <dbReference type="ARBA" id="ARBA00004236"/>
    </source>
</evidence>
<keyword evidence="7" id="KW-0472">Membrane</keyword>
<dbReference type="SUPFAM" id="SSF53955">
    <property type="entry name" value="Lysozyme-like"/>
    <property type="match status" value="1"/>
</dbReference>
<name>A0A1Y4LZI9_9FIRM</name>
<dbReference type="PANTHER" id="PTHR32282:SF11">
    <property type="entry name" value="PENICILLIN-BINDING PROTEIN 1B"/>
    <property type="match status" value="1"/>
</dbReference>
<keyword evidence="5" id="KW-0133">Cell shape</keyword>
<keyword evidence="3" id="KW-0328">Glycosyltransferase</keyword>
<dbReference type="GO" id="GO:0005886">
    <property type="term" value="C:plasma membrane"/>
    <property type="evidence" value="ECO:0007669"/>
    <property type="project" value="UniProtKB-SubCell"/>
</dbReference>
<dbReference type="GO" id="GO:0008955">
    <property type="term" value="F:peptidoglycan glycosyltransferase activity"/>
    <property type="evidence" value="ECO:0007669"/>
    <property type="project" value="UniProtKB-EC"/>
</dbReference>
<proteinExistence type="predicted"/>
<feature type="domain" description="Glycosyl transferase family 51" evidence="11">
    <location>
        <begin position="47"/>
        <end position="214"/>
    </location>
</feature>
<evidence type="ECO:0000256" key="2">
    <source>
        <dbReference type="ARBA" id="ARBA00022475"/>
    </source>
</evidence>
<protein>
    <recommendedName>
        <fullName evidence="9">peptidoglycan glycosyltransferase</fullName>
        <ecNumber evidence="9">2.4.99.28</ecNumber>
    </recommendedName>
</protein>
<dbReference type="Pfam" id="PF00912">
    <property type="entry name" value="Transgly"/>
    <property type="match status" value="1"/>
</dbReference>
<evidence type="ECO:0000256" key="3">
    <source>
        <dbReference type="ARBA" id="ARBA00022676"/>
    </source>
</evidence>
<evidence type="ECO:0000256" key="5">
    <source>
        <dbReference type="ARBA" id="ARBA00022960"/>
    </source>
</evidence>
<dbReference type="Gene3D" id="1.10.3810.10">
    <property type="entry name" value="Biosynthetic peptidoglycan transglycosylase-like"/>
    <property type="match status" value="1"/>
</dbReference>
<keyword evidence="2" id="KW-1003">Cell membrane</keyword>
<dbReference type="InterPro" id="IPR001264">
    <property type="entry name" value="Glyco_trans_51"/>
</dbReference>
<dbReference type="EMBL" id="NFKM01000012">
    <property type="protein sequence ID" value="OUP59802.1"/>
    <property type="molecule type" value="Genomic_DNA"/>
</dbReference>
<evidence type="ECO:0000259" key="11">
    <source>
        <dbReference type="Pfam" id="PF00912"/>
    </source>
</evidence>
<keyword evidence="6" id="KW-0573">Peptidoglycan synthesis</keyword>
<dbReference type="GO" id="GO:0071555">
    <property type="term" value="P:cell wall organization"/>
    <property type="evidence" value="ECO:0007669"/>
    <property type="project" value="UniProtKB-KW"/>
</dbReference>
<evidence type="ECO:0000256" key="7">
    <source>
        <dbReference type="ARBA" id="ARBA00023136"/>
    </source>
</evidence>
<dbReference type="InterPro" id="IPR023346">
    <property type="entry name" value="Lysozyme-like_dom_sf"/>
</dbReference>
<evidence type="ECO:0000256" key="6">
    <source>
        <dbReference type="ARBA" id="ARBA00022984"/>
    </source>
</evidence>
<dbReference type="GO" id="GO:0008360">
    <property type="term" value="P:regulation of cell shape"/>
    <property type="evidence" value="ECO:0007669"/>
    <property type="project" value="UniProtKB-KW"/>
</dbReference>
<dbReference type="PANTHER" id="PTHR32282">
    <property type="entry name" value="BINDING PROTEIN TRANSPEPTIDASE, PUTATIVE-RELATED"/>
    <property type="match status" value="1"/>
</dbReference>
<evidence type="ECO:0000313" key="12">
    <source>
        <dbReference type="EMBL" id="OUP59802.1"/>
    </source>
</evidence>
<keyword evidence="4" id="KW-0808">Transferase</keyword>
<comment type="subcellular location">
    <subcellularLocation>
        <location evidence="1">Cell membrane</location>
    </subcellularLocation>
</comment>
<reference evidence="13" key="1">
    <citation type="submission" date="2017-04" db="EMBL/GenBank/DDBJ databases">
        <title>Function of individual gut microbiota members based on whole genome sequencing of pure cultures obtained from chicken caecum.</title>
        <authorList>
            <person name="Medvecky M."/>
            <person name="Cejkova D."/>
            <person name="Polansky O."/>
            <person name="Karasova D."/>
            <person name="Kubasova T."/>
            <person name="Cizek A."/>
            <person name="Rychlik I."/>
        </authorList>
    </citation>
    <scope>NUCLEOTIDE SEQUENCE [LARGE SCALE GENOMIC DNA]</scope>
    <source>
        <strain evidence="13">An178</strain>
    </source>
</reference>
<gene>
    <name evidence="12" type="ORF">B5F14_06850</name>
</gene>
<evidence type="ECO:0000256" key="4">
    <source>
        <dbReference type="ARBA" id="ARBA00022679"/>
    </source>
</evidence>
<dbReference type="EC" id="2.4.99.28" evidence="9"/>
<comment type="catalytic activity">
    <reaction evidence="10">
        <text>[GlcNAc-(1-&gt;4)-Mur2Ac(oyl-L-Ala-gamma-D-Glu-L-Lys-D-Ala-D-Ala)](n)-di-trans,octa-cis-undecaprenyl diphosphate + beta-D-GlcNAc-(1-&gt;4)-Mur2Ac(oyl-L-Ala-gamma-D-Glu-L-Lys-D-Ala-D-Ala)-di-trans,octa-cis-undecaprenyl diphosphate = [GlcNAc-(1-&gt;4)-Mur2Ac(oyl-L-Ala-gamma-D-Glu-L-Lys-D-Ala-D-Ala)](n+1)-di-trans,octa-cis-undecaprenyl diphosphate + di-trans,octa-cis-undecaprenyl diphosphate + H(+)</text>
        <dbReference type="Rhea" id="RHEA:23708"/>
        <dbReference type="Rhea" id="RHEA-COMP:9602"/>
        <dbReference type="Rhea" id="RHEA-COMP:9603"/>
        <dbReference type="ChEBI" id="CHEBI:15378"/>
        <dbReference type="ChEBI" id="CHEBI:58405"/>
        <dbReference type="ChEBI" id="CHEBI:60033"/>
        <dbReference type="ChEBI" id="CHEBI:78435"/>
        <dbReference type="EC" id="2.4.99.28"/>
    </reaction>
</comment>
<sequence>MKKFLIRLIVFLLILLLGLAGFLGVRGYSGYREITSQAPVETVVEQVQSSPAFVPYEDLPSDLIRATVSIEDRRFYEHGGIDYIGLARGTLSQVIPQLAQSGGSTITQQVAKNLYGMFEQTLDRKLVEMFIAKELESKYTKNQILALYVNIINYGDHHFGIYEASTGYFGVEPQYLTLAQASLLAGLPQSPGNYQLSDHFQQAKARQHQVLEAMAECSYINESDIETIYAQDVYATY</sequence>
<dbReference type="RefSeq" id="WP_087158784.1">
    <property type="nucleotide sequence ID" value="NZ_NFKM01000012.1"/>
</dbReference>
<dbReference type="GO" id="GO:0030288">
    <property type="term" value="C:outer membrane-bounded periplasmic space"/>
    <property type="evidence" value="ECO:0007669"/>
    <property type="project" value="TreeGrafter"/>
</dbReference>
<keyword evidence="8" id="KW-0961">Cell wall biogenesis/degradation</keyword>
<dbReference type="InterPro" id="IPR036950">
    <property type="entry name" value="PBP_transglycosylase"/>
</dbReference>
<organism evidence="12 13">
    <name type="scientific">Faecalitalea cylindroides</name>
    <dbReference type="NCBI Taxonomy" id="39483"/>
    <lineage>
        <taxon>Bacteria</taxon>
        <taxon>Bacillati</taxon>
        <taxon>Bacillota</taxon>
        <taxon>Erysipelotrichia</taxon>
        <taxon>Erysipelotrichales</taxon>
        <taxon>Erysipelotrichaceae</taxon>
        <taxon>Faecalitalea</taxon>
    </lineage>
</organism>
<keyword evidence="13" id="KW-1185">Reference proteome</keyword>
<dbReference type="Proteomes" id="UP000195447">
    <property type="component" value="Unassembled WGS sequence"/>
</dbReference>
<dbReference type="AlphaFoldDB" id="A0A1Y4LZI9"/>
<evidence type="ECO:0000256" key="8">
    <source>
        <dbReference type="ARBA" id="ARBA00023316"/>
    </source>
</evidence>
<comment type="caution">
    <text evidence="12">The sequence shown here is derived from an EMBL/GenBank/DDBJ whole genome shotgun (WGS) entry which is preliminary data.</text>
</comment>
<accession>A0A1Y4LZI9</accession>